<feature type="compositionally biased region" description="Basic and acidic residues" evidence="1">
    <location>
        <begin position="31"/>
        <end position="44"/>
    </location>
</feature>
<evidence type="ECO:0000313" key="2">
    <source>
        <dbReference type="EMBL" id="MCI64454.1"/>
    </source>
</evidence>
<evidence type="ECO:0000256" key="1">
    <source>
        <dbReference type="SAM" id="MobiDB-lite"/>
    </source>
</evidence>
<feature type="non-terminal residue" evidence="2">
    <location>
        <position position="1"/>
    </location>
</feature>
<reference evidence="2 3" key="1">
    <citation type="journal article" date="2018" name="Front. Plant Sci.">
        <title>Red Clover (Trifolium pratense) and Zigzag Clover (T. medium) - A Picture of Genomic Similarities and Differences.</title>
        <authorList>
            <person name="Dluhosova J."/>
            <person name="Istvanek J."/>
            <person name="Nedelnik J."/>
            <person name="Repkova J."/>
        </authorList>
    </citation>
    <scope>NUCLEOTIDE SEQUENCE [LARGE SCALE GENOMIC DNA]</scope>
    <source>
        <strain evidence="3">cv. 10/8</strain>
        <tissue evidence="2">Leaf</tissue>
    </source>
</reference>
<comment type="caution">
    <text evidence="2">The sequence shown here is derived from an EMBL/GenBank/DDBJ whole genome shotgun (WGS) entry which is preliminary data.</text>
</comment>
<keyword evidence="3" id="KW-1185">Reference proteome</keyword>
<dbReference type="Proteomes" id="UP000265520">
    <property type="component" value="Unassembled WGS sequence"/>
</dbReference>
<accession>A0A392TUT5</accession>
<evidence type="ECO:0000313" key="3">
    <source>
        <dbReference type="Proteomes" id="UP000265520"/>
    </source>
</evidence>
<organism evidence="2 3">
    <name type="scientific">Trifolium medium</name>
    <dbReference type="NCBI Taxonomy" id="97028"/>
    <lineage>
        <taxon>Eukaryota</taxon>
        <taxon>Viridiplantae</taxon>
        <taxon>Streptophyta</taxon>
        <taxon>Embryophyta</taxon>
        <taxon>Tracheophyta</taxon>
        <taxon>Spermatophyta</taxon>
        <taxon>Magnoliopsida</taxon>
        <taxon>eudicotyledons</taxon>
        <taxon>Gunneridae</taxon>
        <taxon>Pentapetalae</taxon>
        <taxon>rosids</taxon>
        <taxon>fabids</taxon>
        <taxon>Fabales</taxon>
        <taxon>Fabaceae</taxon>
        <taxon>Papilionoideae</taxon>
        <taxon>50 kb inversion clade</taxon>
        <taxon>NPAAA clade</taxon>
        <taxon>Hologalegina</taxon>
        <taxon>IRL clade</taxon>
        <taxon>Trifolieae</taxon>
        <taxon>Trifolium</taxon>
    </lineage>
</organism>
<feature type="compositionally biased region" description="Basic and acidic residues" evidence="1">
    <location>
        <begin position="51"/>
        <end position="65"/>
    </location>
</feature>
<protein>
    <submittedName>
        <fullName evidence="2">Uncharacterized protein</fullName>
    </submittedName>
</protein>
<feature type="region of interest" description="Disordered" evidence="1">
    <location>
        <begin position="1"/>
        <end position="85"/>
    </location>
</feature>
<name>A0A392TUT5_9FABA</name>
<feature type="non-terminal residue" evidence="2">
    <location>
        <position position="85"/>
    </location>
</feature>
<sequence length="85" mass="9202">DNIVSNKLQESDGVITEGNTRPDESENPNSKGEKENDPTDKTMDDNTVVVDVDKLVPESPVKKTPSDSVAKRLRSRSGKTSVSTS</sequence>
<dbReference type="EMBL" id="LXQA010656331">
    <property type="protein sequence ID" value="MCI64454.1"/>
    <property type="molecule type" value="Genomic_DNA"/>
</dbReference>
<dbReference type="AlphaFoldDB" id="A0A392TUT5"/>
<proteinExistence type="predicted"/>